<comment type="caution">
    <text evidence="1">The sequence shown here is derived from an EMBL/GenBank/DDBJ whole genome shotgun (WGS) entry which is preliminary data.</text>
</comment>
<organism evidence="1 2">
    <name type="scientific">Peribacillus frigoritolerans</name>
    <dbReference type="NCBI Taxonomy" id="450367"/>
    <lineage>
        <taxon>Bacteria</taxon>
        <taxon>Bacillati</taxon>
        <taxon>Bacillota</taxon>
        <taxon>Bacilli</taxon>
        <taxon>Bacillales</taxon>
        <taxon>Bacillaceae</taxon>
        <taxon>Peribacillus</taxon>
    </lineage>
</organism>
<dbReference type="Proteomes" id="UP000680045">
    <property type="component" value="Unassembled WGS sequence"/>
</dbReference>
<reference evidence="1" key="1">
    <citation type="submission" date="2021-04" db="EMBL/GenBank/DDBJ databases">
        <title>Whole genome sequencing of Enterococci isolates from hospitalized patients.</title>
        <authorList>
            <person name="Ogoti B.M."/>
            <person name="Onyambu F.G."/>
        </authorList>
    </citation>
    <scope>NUCLEOTIDE SEQUENCE</scope>
    <source>
        <strain evidence="1">242</strain>
    </source>
</reference>
<accession>A0A941FPG6</accession>
<dbReference type="EMBL" id="JAGTPW010000006">
    <property type="protein sequence ID" value="MBR8644241.1"/>
    <property type="molecule type" value="Genomic_DNA"/>
</dbReference>
<name>A0A941FPG6_9BACI</name>
<sequence>MNFRSTKLGESGYYVCSKKHPRIEIGVSQYDQLISEHLKYVLNKISVNEIKNDVFTHLYNLEKNHKQEVTLLQNTLISIHEEITKLVGSQQISKLKKLGQQSKSLKEEMKKIHTILIKISDTRIGINSFVEIVIDSLTNELQNYQINHLVNLLISEIEVSSNALIYHTTFGKYIEGKDELDEFPA</sequence>
<proteinExistence type="predicted"/>
<gene>
    <name evidence="1" type="ORF">KEH51_05150</name>
</gene>
<evidence type="ECO:0000313" key="2">
    <source>
        <dbReference type="Proteomes" id="UP000680045"/>
    </source>
</evidence>
<evidence type="ECO:0000313" key="1">
    <source>
        <dbReference type="EMBL" id="MBR8644241.1"/>
    </source>
</evidence>
<dbReference type="AlphaFoldDB" id="A0A941FPG6"/>
<protein>
    <submittedName>
        <fullName evidence="1">Uncharacterized protein</fullName>
    </submittedName>
</protein>